<organism evidence="2 3">
    <name type="scientific">Cylicostephanus goldi</name>
    <name type="common">Nematode worm</name>
    <dbReference type="NCBI Taxonomy" id="71465"/>
    <lineage>
        <taxon>Eukaryota</taxon>
        <taxon>Metazoa</taxon>
        <taxon>Ecdysozoa</taxon>
        <taxon>Nematoda</taxon>
        <taxon>Chromadorea</taxon>
        <taxon>Rhabditida</taxon>
        <taxon>Rhabditina</taxon>
        <taxon>Rhabditomorpha</taxon>
        <taxon>Strongyloidea</taxon>
        <taxon>Strongylidae</taxon>
        <taxon>Cylicostephanus</taxon>
    </lineage>
</organism>
<keyword evidence="1" id="KW-0472">Membrane</keyword>
<feature type="transmembrane region" description="Helical" evidence="1">
    <location>
        <begin position="136"/>
        <end position="158"/>
    </location>
</feature>
<gene>
    <name evidence="2" type="ORF">CGOC_LOCUS2472</name>
</gene>
<feature type="transmembrane region" description="Helical" evidence="1">
    <location>
        <begin position="95"/>
        <end position="116"/>
    </location>
</feature>
<feature type="transmembrane region" description="Helical" evidence="1">
    <location>
        <begin position="6"/>
        <end position="26"/>
    </location>
</feature>
<dbReference type="Pfam" id="PF04789">
    <property type="entry name" value="DUF621"/>
    <property type="match status" value="1"/>
</dbReference>
<accession>A0A3P6QV04</accession>
<sequence>MSTPNTLGYWAYMLSSLAFTIYRFGIFMSSSFGERKRCIKMLLILSWLLPSLITFGSTALGCLKRYNRYSLAYTFDCSNCTTLWGLFSFVDLNQYAGQLIPVIMITAYAIILFSVYRNRRSHGSFNRQQSLADAKLAFQFIIICGFQYLNTLLFFIMAGHSSDWSILLRNTIGEWINYNHVYSVHSTGAT</sequence>
<evidence type="ECO:0000313" key="3">
    <source>
        <dbReference type="Proteomes" id="UP000271889"/>
    </source>
</evidence>
<dbReference type="Gene3D" id="1.20.1070.10">
    <property type="entry name" value="Rhodopsin 7-helix transmembrane proteins"/>
    <property type="match status" value="1"/>
</dbReference>
<feature type="transmembrane region" description="Helical" evidence="1">
    <location>
        <begin position="38"/>
        <end position="60"/>
    </location>
</feature>
<keyword evidence="1" id="KW-0812">Transmembrane</keyword>
<protein>
    <recommendedName>
        <fullName evidence="4">G-protein coupled receptors family 1 profile domain-containing protein</fullName>
    </recommendedName>
</protein>
<keyword evidence="1" id="KW-1133">Transmembrane helix</keyword>
<dbReference type="Proteomes" id="UP000271889">
    <property type="component" value="Unassembled WGS sequence"/>
</dbReference>
<proteinExistence type="predicted"/>
<evidence type="ECO:0008006" key="4">
    <source>
        <dbReference type="Google" id="ProtNLM"/>
    </source>
</evidence>
<evidence type="ECO:0000256" key="1">
    <source>
        <dbReference type="SAM" id="Phobius"/>
    </source>
</evidence>
<dbReference type="AlphaFoldDB" id="A0A3P6QV04"/>
<name>A0A3P6QV04_CYLGO</name>
<dbReference type="InterPro" id="IPR006874">
    <property type="entry name" value="DUF621"/>
</dbReference>
<dbReference type="OrthoDB" id="5824413at2759"/>
<keyword evidence="3" id="KW-1185">Reference proteome</keyword>
<reference evidence="2 3" key="1">
    <citation type="submission" date="2018-11" db="EMBL/GenBank/DDBJ databases">
        <authorList>
            <consortium name="Pathogen Informatics"/>
        </authorList>
    </citation>
    <scope>NUCLEOTIDE SEQUENCE [LARGE SCALE GENOMIC DNA]</scope>
</reference>
<dbReference type="EMBL" id="UYRV01005570">
    <property type="protein sequence ID" value="VDK52749.1"/>
    <property type="molecule type" value="Genomic_DNA"/>
</dbReference>
<evidence type="ECO:0000313" key="2">
    <source>
        <dbReference type="EMBL" id="VDK52749.1"/>
    </source>
</evidence>